<proteinExistence type="predicted"/>
<dbReference type="InterPro" id="IPR001387">
    <property type="entry name" value="Cro/C1-type_HTH"/>
</dbReference>
<dbReference type="RefSeq" id="WP_173967283.1">
    <property type="nucleotide sequence ID" value="NZ_CADCST010000104.1"/>
</dbReference>
<dbReference type="Gene3D" id="1.10.260.40">
    <property type="entry name" value="lambda repressor-like DNA-binding domains"/>
    <property type="match status" value="1"/>
</dbReference>
<dbReference type="PROSITE" id="PS50943">
    <property type="entry name" value="HTH_CROC1"/>
    <property type="match status" value="1"/>
</dbReference>
<organism evidence="2 3">
    <name type="scientific">Flavobacterium collinsii</name>
    <dbReference type="NCBI Taxonomy" id="1114861"/>
    <lineage>
        <taxon>Bacteria</taxon>
        <taxon>Pseudomonadati</taxon>
        <taxon>Bacteroidota</taxon>
        <taxon>Flavobacteriia</taxon>
        <taxon>Flavobacteriales</taxon>
        <taxon>Flavobacteriaceae</taxon>
        <taxon>Flavobacterium</taxon>
    </lineage>
</organism>
<dbReference type="Pfam" id="PF01381">
    <property type="entry name" value="HTH_3"/>
    <property type="match status" value="1"/>
</dbReference>
<gene>
    <name evidence="2" type="ORF">FLACOL7796_03399</name>
</gene>
<dbReference type="SUPFAM" id="SSF47413">
    <property type="entry name" value="lambda repressor-like DNA-binding domains"/>
    <property type="match status" value="1"/>
</dbReference>
<keyword evidence="3" id="KW-1185">Reference proteome</keyword>
<name>A0ABM8KLV4_9FLAO</name>
<dbReference type="InterPro" id="IPR010982">
    <property type="entry name" value="Lambda_DNA-bd_dom_sf"/>
</dbReference>
<sequence>MAELTKEDIILKIKIAERIQFLRLKTGLSQTDFAEKYHIDRQIINRWESLKNKRGVTIYTIQKFCTMLNITLKDFFDDETFN</sequence>
<evidence type="ECO:0000259" key="1">
    <source>
        <dbReference type="PROSITE" id="PS50943"/>
    </source>
</evidence>
<feature type="domain" description="HTH cro/C1-type" evidence="1">
    <location>
        <begin position="19"/>
        <end position="75"/>
    </location>
</feature>
<dbReference type="Proteomes" id="UP000474567">
    <property type="component" value="Unassembled WGS sequence"/>
</dbReference>
<comment type="caution">
    <text evidence="2">The sequence shown here is derived from an EMBL/GenBank/DDBJ whole genome shotgun (WGS) entry which is preliminary data.</text>
</comment>
<reference evidence="2 3" key="1">
    <citation type="submission" date="2020-02" db="EMBL/GenBank/DDBJ databases">
        <authorList>
            <person name="Criscuolo A."/>
        </authorList>
    </citation>
    <scope>NUCLEOTIDE SEQUENCE [LARGE SCALE GENOMIC DNA]</scope>
    <source>
        <strain evidence="2">CECT7796</strain>
    </source>
</reference>
<dbReference type="CDD" id="cd00093">
    <property type="entry name" value="HTH_XRE"/>
    <property type="match status" value="1"/>
</dbReference>
<evidence type="ECO:0000313" key="2">
    <source>
        <dbReference type="EMBL" id="CAA9200695.1"/>
    </source>
</evidence>
<dbReference type="SMART" id="SM00530">
    <property type="entry name" value="HTH_XRE"/>
    <property type="match status" value="1"/>
</dbReference>
<accession>A0ABM8KLV4</accession>
<evidence type="ECO:0000313" key="3">
    <source>
        <dbReference type="Proteomes" id="UP000474567"/>
    </source>
</evidence>
<dbReference type="EMBL" id="CADCST010000104">
    <property type="protein sequence ID" value="CAA9200695.1"/>
    <property type="molecule type" value="Genomic_DNA"/>
</dbReference>
<protein>
    <recommendedName>
        <fullName evidence="1">HTH cro/C1-type domain-containing protein</fullName>
    </recommendedName>
</protein>